<dbReference type="Proteomes" id="UP000070544">
    <property type="component" value="Unassembled WGS sequence"/>
</dbReference>
<dbReference type="GO" id="GO:0004649">
    <property type="term" value="F:poly(ADP-ribose) glycohydrolase activity"/>
    <property type="evidence" value="ECO:0007669"/>
    <property type="project" value="InterPro"/>
</dbReference>
<dbReference type="GO" id="GO:0009225">
    <property type="term" value="P:nucleotide-sugar metabolic process"/>
    <property type="evidence" value="ECO:0007669"/>
    <property type="project" value="TreeGrafter"/>
</dbReference>
<dbReference type="GO" id="GO:0005634">
    <property type="term" value="C:nucleus"/>
    <property type="evidence" value="ECO:0007669"/>
    <property type="project" value="TreeGrafter"/>
</dbReference>
<keyword evidence="3" id="KW-1185">Reference proteome</keyword>
<reference evidence="2 3" key="1">
    <citation type="journal article" date="2015" name="Genome Biol. Evol.">
        <title>Phylogenomic analyses indicate that early fungi evolved digesting cell walls of algal ancestors of land plants.</title>
        <authorList>
            <person name="Chang Y."/>
            <person name="Wang S."/>
            <person name="Sekimoto S."/>
            <person name="Aerts A.L."/>
            <person name="Choi C."/>
            <person name="Clum A."/>
            <person name="LaButti K.M."/>
            <person name="Lindquist E.A."/>
            <person name="Yee Ngan C."/>
            <person name="Ohm R.A."/>
            <person name="Salamov A.A."/>
            <person name="Grigoriev I.V."/>
            <person name="Spatafora J.W."/>
            <person name="Berbee M.L."/>
        </authorList>
    </citation>
    <scope>NUCLEOTIDE SEQUENCE [LARGE SCALE GENOMIC DNA]</scope>
    <source>
        <strain evidence="2 3">JEL478</strain>
    </source>
</reference>
<dbReference type="GO" id="GO:0005737">
    <property type="term" value="C:cytoplasm"/>
    <property type="evidence" value="ECO:0007669"/>
    <property type="project" value="TreeGrafter"/>
</dbReference>
<dbReference type="Pfam" id="PF05028">
    <property type="entry name" value="PARG_cat_C"/>
    <property type="match status" value="1"/>
</dbReference>
<gene>
    <name evidence="2" type="ORF">M427DRAFT_68065</name>
</gene>
<dbReference type="OrthoDB" id="1937899at2759"/>
<dbReference type="GO" id="GO:1990966">
    <property type="term" value="P:ATP generation from poly-ADP-D-ribose"/>
    <property type="evidence" value="ECO:0007669"/>
    <property type="project" value="TreeGrafter"/>
</dbReference>
<name>A0A139AN14_GONPJ</name>
<dbReference type="GO" id="GO:0006282">
    <property type="term" value="P:regulation of DNA repair"/>
    <property type="evidence" value="ECO:0007669"/>
    <property type="project" value="InterPro"/>
</dbReference>
<dbReference type="AlphaFoldDB" id="A0A139AN14"/>
<dbReference type="PANTHER" id="PTHR12837">
    <property type="entry name" value="POLY ADP-RIBOSE GLYCOHYDROLASE"/>
    <property type="match status" value="1"/>
</dbReference>
<protein>
    <recommendedName>
        <fullName evidence="1">PARG catalytic Macro domain-containing protein</fullName>
    </recommendedName>
</protein>
<evidence type="ECO:0000259" key="1">
    <source>
        <dbReference type="Pfam" id="PF05028"/>
    </source>
</evidence>
<accession>A0A139AN14</accession>
<sequence length="492" mass="52853">MPSPVYLLPTHPSFFSDDPLGVVAAGEGIESSDGSHSAAAVLQSLLRAAMSNLATGNADPALVWPVLVEEIAWSLHRDGNVDTSFLRRVLGYETFFTNRRSGAAGTENDHDDSPLKSAVLCILHAACDLPTVFPLHSVPFLSHETTLVTFTPRQVDALLAHMALCALHSSPAGGDWGRPGFVSWYSGSNASKHTEAVTRYIEILASLFARGGYSRILGVPADQPWLTFALSTCSDNDPSPSDLHHSICPLFSISTVPFESHPSSSTTQLPPFMLIPSHRNPGPGPSATTEELILASSPALCLISLVCPSIPSHSAVVTSSVPVEAAWSGYGRTARVTQFPLLGISRRFVAADALELDAEFVGLDVGIPDLHHDFLRRELSKLRAAFNGAQQLHLSASHDAPPVIETPPWGCGAFGGNILVKAALLAVAAGMEDVQLRLFMVEGREGVAQVSALEGRRVGELWGSLVVERRERCRNMQELADFMNQFWGMLQN</sequence>
<feature type="domain" description="PARG catalytic Macro" evidence="1">
    <location>
        <begin position="289"/>
        <end position="441"/>
    </location>
</feature>
<dbReference type="EMBL" id="KQ965744">
    <property type="protein sequence ID" value="KXS17865.1"/>
    <property type="molecule type" value="Genomic_DNA"/>
</dbReference>
<dbReference type="STRING" id="1344416.A0A139AN14"/>
<dbReference type="InterPro" id="IPR046372">
    <property type="entry name" value="PARG_cat_C"/>
</dbReference>
<evidence type="ECO:0000313" key="2">
    <source>
        <dbReference type="EMBL" id="KXS17865.1"/>
    </source>
</evidence>
<dbReference type="OMA" id="FTGHGRT"/>
<evidence type="ECO:0000313" key="3">
    <source>
        <dbReference type="Proteomes" id="UP000070544"/>
    </source>
</evidence>
<proteinExistence type="predicted"/>
<dbReference type="InterPro" id="IPR007724">
    <property type="entry name" value="Poly_GlycHdrlase"/>
</dbReference>
<dbReference type="GO" id="GO:0005975">
    <property type="term" value="P:carbohydrate metabolic process"/>
    <property type="evidence" value="ECO:0007669"/>
    <property type="project" value="InterPro"/>
</dbReference>
<dbReference type="PANTHER" id="PTHR12837:SF0">
    <property type="entry name" value="POLY(ADP-RIBOSE) GLYCOHYDROLASE"/>
    <property type="match status" value="1"/>
</dbReference>
<organism evidence="2 3">
    <name type="scientific">Gonapodya prolifera (strain JEL478)</name>
    <name type="common">Monoblepharis prolifera</name>
    <dbReference type="NCBI Taxonomy" id="1344416"/>
    <lineage>
        <taxon>Eukaryota</taxon>
        <taxon>Fungi</taxon>
        <taxon>Fungi incertae sedis</taxon>
        <taxon>Chytridiomycota</taxon>
        <taxon>Chytridiomycota incertae sedis</taxon>
        <taxon>Monoblepharidomycetes</taxon>
        <taxon>Monoblepharidales</taxon>
        <taxon>Gonapodyaceae</taxon>
        <taxon>Gonapodya</taxon>
    </lineage>
</organism>